<dbReference type="CDD" id="cd18037">
    <property type="entry name" value="DEXSc_Pif1_like"/>
    <property type="match status" value="1"/>
</dbReference>
<comment type="similarity">
    <text evidence="1">Belongs to the helicase family.</text>
</comment>
<dbReference type="PANTHER" id="PTHR47642">
    <property type="entry name" value="ATP-DEPENDENT DNA HELICASE"/>
    <property type="match status" value="1"/>
</dbReference>
<dbReference type="OrthoDB" id="446366at2759"/>
<feature type="non-terminal residue" evidence="4">
    <location>
        <position position="235"/>
    </location>
</feature>
<dbReference type="GO" id="GO:0043139">
    <property type="term" value="F:5'-3' DNA helicase activity"/>
    <property type="evidence" value="ECO:0007669"/>
    <property type="project" value="UniProtKB-EC"/>
</dbReference>
<dbReference type="SUPFAM" id="SSF52540">
    <property type="entry name" value="P-loop containing nucleoside triphosphate hydrolases"/>
    <property type="match status" value="2"/>
</dbReference>
<dbReference type="AlphaFoldDB" id="A0A813B6Z8"/>
<keyword evidence="1" id="KW-0233">DNA recombination</keyword>
<name>A0A813B6Z8_9DINO</name>
<evidence type="ECO:0000256" key="2">
    <source>
        <dbReference type="SAM" id="MobiDB-lite"/>
    </source>
</evidence>
<dbReference type="GO" id="GO:0006281">
    <property type="term" value="P:DNA repair"/>
    <property type="evidence" value="ECO:0007669"/>
    <property type="project" value="UniProtKB-KW"/>
</dbReference>
<dbReference type="EMBL" id="CAJNJA010067352">
    <property type="protein sequence ID" value="CAE7892266.1"/>
    <property type="molecule type" value="Genomic_DNA"/>
</dbReference>
<keyword evidence="1" id="KW-0378">Hydrolase</keyword>
<evidence type="ECO:0000256" key="1">
    <source>
        <dbReference type="RuleBase" id="RU363044"/>
    </source>
</evidence>
<keyword evidence="1" id="KW-0227">DNA damage</keyword>
<feature type="non-terminal residue" evidence="4">
    <location>
        <position position="1"/>
    </location>
</feature>
<dbReference type="Pfam" id="PF05970">
    <property type="entry name" value="PIF1"/>
    <property type="match status" value="1"/>
</dbReference>
<accession>A0A813B6Z8</accession>
<keyword evidence="5" id="KW-1185">Reference proteome</keyword>
<feature type="domain" description="AAA+ ATPase" evidence="3">
    <location>
        <begin position="36"/>
        <end position="234"/>
    </location>
</feature>
<dbReference type="Proteomes" id="UP000601435">
    <property type="component" value="Unassembled WGS sequence"/>
</dbReference>
<dbReference type="PANTHER" id="PTHR47642:SF7">
    <property type="entry name" value="ATP-DEPENDENT DNA HELICASE PIF1"/>
    <property type="match status" value="1"/>
</dbReference>
<dbReference type="GO" id="GO:0006310">
    <property type="term" value="P:DNA recombination"/>
    <property type="evidence" value="ECO:0007669"/>
    <property type="project" value="UniProtKB-KW"/>
</dbReference>
<dbReference type="GO" id="GO:0016787">
    <property type="term" value="F:hydrolase activity"/>
    <property type="evidence" value="ECO:0007669"/>
    <property type="project" value="UniProtKB-KW"/>
</dbReference>
<protein>
    <recommendedName>
        <fullName evidence="1">ATP-dependent DNA helicase</fullName>
        <ecNumber evidence="1">5.6.2.3</ecNumber>
    </recommendedName>
</protein>
<organism evidence="4 5">
    <name type="scientific">Symbiodinium necroappetens</name>
    <dbReference type="NCBI Taxonomy" id="1628268"/>
    <lineage>
        <taxon>Eukaryota</taxon>
        <taxon>Sar</taxon>
        <taxon>Alveolata</taxon>
        <taxon>Dinophyceae</taxon>
        <taxon>Suessiales</taxon>
        <taxon>Symbiodiniaceae</taxon>
        <taxon>Symbiodinium</taxon>
    </lineage>
</organism>
<dbReference type="EC" id="5.6.2.3" evidence="1"/>
<evidence type="ECO:0000259" key="3">
    <source>
        <dbReference type="SMART" id="SM00382"/>
    </source>
</evidence>
<evidence type="ECO:0000313" key="5">
    <source>
        <dbReference type="Proteomes" id="UP000601435"/>
    </source>
</evidence>
<dbReference type="InterPro" id="IPR003593">
    <property type="entry name" value="AAA+_ATPase"/>
</dbReference>
<keyword evidence="1" id="KW-0067">ATP-binding</keyword>
<keyword evidence="1" id="KW-0347">Helicase</keyword>
<sequence>PDIQNIDAEPDDPEAERISESQLTAEQRAAASRALAGENLFLTGPAGTGKSFLLRFLVQEFSHRHPGQVAVTASTGIAAAHLGGQTIHSFAGVGVGTAPLAKTLQQVQRSSAAVQRWKSTKVLVIDEISMIDGELLELLCGVARAVRKQSAPFGGLQVLFCGDFLQLPPVQERGKLARKFCFASSAWKKAGLHEGTVLLCQTVRQASDVQFGKVLNELRIGHVSDEAREMLAKCH</sequence>
<dbReference type="Gene3D" id="3.40.50.300">
    <property type="entry name" value="P-loop containing nucleotide triphosphate hydrolases"/>
    <property type="match status" value="1"/>
</dbReference>
<keyword evidence="1" id="KW-0234">DNA repair</keyword>
<dbReference type="SMART" id="SM00382">
    <property type="entry name" value="AAA"/>
    <property type="match status" value="1"/>
</dbReference>
<dbReference type="InterPro" id="IPR027417">
    <property type="entry name" value="P-loop_NTPase"/>
</dbReference>
<proteinExistence type="inferred from homology"/>
<gene>
    <name evidence="4" type="primary">PIF1</name>
    <name evidence="4" type="ORF">SNEC2469_LOCUS29679</name>
</gene>
<dbReference type="GO" id="GO:0000723">
    <property type="term" value="P:telomere maintenance"/>
    <property type="evidence" value="ECO:0007669"/>
    <property type="project" value="InterPro"/>
</dbReference>
<comment type="caution">
    <text evidence="4">The sequence shown here is derived from an EMBL/GenBank/DDBJ whole genome shotgun (WGS) entry which is preliminary data.</text>
</comment>
<reference evidence="4" key="1">
    <citation type="submission" date="2021-02" db="EMBL/GenBank/DDBJ databases">
        <authorList>
            <person name="Dougan E. K."/>
            <person name="Rhodes N."/>
            <person name="Thang M."/>
            <person name="Chan C."/>
        </authorList>
    </citation>
    <scope>NUCLEOTIDE SEQUENCE</scope>
</reference>
<evidence type="ECO:0000313" key="4">
    <source>
        <dbReference type="EMBL" id="CAE7892266.1"/>
    </source>
</evidence>
<comment type="catalytic activity">
    <reaction evidence="1">
        <text>ATP + H2O = ADP + phosphate + H(+)</text>
        <dbReference type="Rhea" id="RHEA:13065"/>
        <dbReference type="ChEBI" id="CHEBI:15377"/>
        <dbReference type="ChEBI" id="CHEBI:15378"/>
        <dbReference type="ChEBI" id="CHEBI:30616"/>
        <dbReference type="ChEBI" id="CHEBI:43474"/>
        <dbReference type="ChEBI" id="CHEBI:456216"/>
        <dbReference type="EC" id="5.6.2.3"/>
    </reaction>
</comment>
<dbReference type="InterPro" id="IPR010285">
    <property type="entry name" value="DNA_helicase_pif1-like_DEAD"/>
</dbReference>
<dbReference type="GO" id="GO:0005524">
    <property type="term" value="F:ATP binding"/>
    <property type="evidence" value="ECO:0007669"/>
    <property type="project" value="UniProtKB-KW"/>
</dbReference>
<keyword evidence="1" id="KW-0547">Nucleotide-binding</keyword>
<dbReference type="InterPro" id="IPR051055">
    <property type="entry name" value="PIF1_helicase"/>
</dbReference>
<feature type="region of interest" description="Disordered" evidence="2">
    <location>
        <begin position="1"/>
        <end position="20"/>
    </location>
</feature>
<comment type="cofactor">
    <cofactor evidence="1">
        <name>Mg(2+)</name>
        <dbReference type="ChEBI" id="CHEBI:18420"/>
    </cofactor>
</comment>